<dbReference type="PIRSF" id="PIRSF500136">
    <property type="entry name" value="UDP_ManNAc_DH"/>
    <property type="match status" value="1"/>
</dbReference>
<dbReference type="InterPro" id="IPR017476">
    <property type="entry name" value="UDP-Glc/GDP-Man"/>
</dbReference>
<dbReference type="NCBIfam" id="TIGR03026">
    <property type="entry name" value="NDP-sugDHase"/>
    <property type="match status" value="1"/>
</dbReference>
<keyword evidence="1" id="KW-0560">Oxidoreductase</keyword>
<evidence type="ECO:0000256" key="2">
    <source>
        <dbReference type="ARBA" id="ARBA00023027"/>
    </source>
</evidence>
<dbReference type="Gene3D" id="3.40.50.720">
    <property type="entry name" value="NAD(P)-binding Rossmann-like Domain"/>
    <property type="match status" value="2"/>
</dbReference>
<dbReference type="Proteomes" id="UP000623461">
    <property type="component" value="Unassembled WGS sequence"/>
</dbReference>
<dbReference type="PIRSF" id="PIRSF000124">
    <property type="entry name" value="UDPglc_GDPman_dh"/>
    <property type="match status" value="1"/>
</dbReference>
<dbReference type="InterPro" id="IPR014027">
    <property type="entry name" value="UDP-Glc/GDP-Man_DH_C"/>
</dbReference>
<dbReference type="InterPro" id="IPR008927">
    <property type="entry name" value="6-PGluconate_DH-like_C_sf"/>
</dbReference>
<dbReference type="Pfam" id="PF00984">
    <property type="entry name" value="UDPG_MGDP_dh"/>
    <property type="match status" value="1"/>
</dbReference>
<dbReference type="PANTHER" id="PTHR43491">
    <property type="entry name" value="UDP-N-ACETYL-D-MANNOSAMINE DEHYDROGENASE"/>
    <property type="match status" value="1"/>
</dbReference>
<feature type="domain" description="UDP-glucose/GDP-mannose dehydrogenase C-terminal" evidence="4">
    <location>
        <begin position="330"/>
        <end position="429"/>
    </location>
</feature>
<dbReference type="Pfam" id="PF03721">
    <property type="entry name" value="UDPG_MGDP_dh_N"/>
    <property type="match status" value="1"/>
</dbReference>
<dbReference type="SUPFAM" id="SSF52413">
    <property type="entry name" value="UDP-glucose/GDP-mannose dehydrogenase C-terminal domain"/>
    <property type="match status" value="1"/>
</dbReference>
<dbReference type="InterPro" id="IPR036291">
    <property type="entry name" value="NAD(P)-bd_dom_sf"/>
</dbReference>
<evidence type="ECO:0000313" key="5">
    <source>
        <dbReference type="EMBL" id="GGM89932.1"/>
    </source>
</evidence>
<dbReference type="SMART" id="SM00984">
    <property type="entry name" value="UDPG_MGDP_dh_C"/>
    <property type="match status" value="1"/>
</dbReference>
<keyword evidence="2" id="KW-0520">NAD</keyword>
<dbReference type="InterPro" id="IPR036220">
    <property type="entry name" value="UDP-Glc/GDP-Man_DH_C_sf"/>
</dbReference>
<evidence type="ECO:0000256" key="1">
    <source>
        <dbReference type="ARBA" id="ARBA00023002"/>
    </source>
</evidence>
<organism evidence="5 6">
    <name type="scientific">Terrabacter tumescens</name>
    <dbReference type="NCBI Taxonomy" id="60443"/>
    <lineage>
        <taxon>Bacteria</taxon>
        <taxon>Bacillati</taxon>
        <taxon>Actinomycetota</taxon>
        <taxon>Actinomycetes</taxon>
        <taxon>Micrococcales</taxon>
        <taxon>Intrasporangiaceae</taxon>
        <taxon>Terrabacter</taxon>
    </lineage>
</organism>
<comment type="caution">
    <text evidence="5">The sequence shown here is derived from an EMBL/GenBank/DDBJ whole genome shotgun (WGS) entry which is preliminary data.</text>
</comment>
<dbReference type="SUPFAM" id="SSF51735">
    <property type="entry name" value="NAD(P)-binding Rossmann-fold domains"/>
    <property type="match status" value="1"/>
</dbReference>
<dbReference type="Pfam" id="PF03720">
    <property type="entry name" value="UDPG_MGDP_dh_C"/>
    <property type="match status" value="1"/>
</dbReference>
<dbReference type="InterPro" id="IPR028359">
    <property type="entry name" value="UDP_ManNAc/GlcNAc_DH"/>
</dbReference>
<proteinExistence type="inferred from homology"/>
<evidence type="ECO:0000256" key="3">
    <source>
        <dbReference type="PIRNR" id="PIRNR000124"/>
    </source>
</evidence>
<evidence type="ECO:0000313" key="6">
    <source>
        <dbReference type="Proteomes" id="UP000623461"/>
    </source>
</evidence>
<keyword evidence="6" id="KW-1185">Reference proteome</keyword>
<gene>
    <name evidence="5" type="ORF">GCM10009721_14090</name>
</gene>
<dbReference type="PANTHER" id="PTHR43491:SF1">
    <property type="entry name" value="UDP-N-ACETYL-D-MANNOSAMINE DEHYDROGENASE"/>
    <property type="match status" value="1"/>
</dbReference>
<accession>A0ABQ2HRZ8</accession>
<comment type="similarity">
    <text evidence="3">Belongs to the UDP-glucose/GDP-mannose dehydrogenase family.</text>
</comment>
<evidence type="ECO:0000259" key="4">
    <source>
        <dbReference type="SMART" id="SM00984"/>
    </source>
</evidence>
<dbReference type="SUPFAM" id="SSF48179">
    <property type="entry name" value="6-phosphogluconate dehydrogenase C-terminal domain-like"/>
    <property type="match status" value="1"/>
</dbReference>
<sequence>MSEPVSDSVSDRPRHDVVVVGLGYVGLPLAQAAVGAGLSVGGLDASAGVVASLAAGHSHVDDLSDEDVAKMVCAGFEPTTDPSCLADTAAVVVCVPTPLGAEGGPDLAAVRAATTELAAHLRPGTLVVLESTTYPGTTDEVVRPILETSGLRAGVDFPLAFSPERVDPGNTAYGIRNTPKVVGGHTPACTEAATAFYSLFVDTVVPTRGTREAETAKLLENTYRHINIALVNEMARVCHDLDIDLWEVIAAASTKPFGFQAFYPGPGVGGHCIPIDPNYLSHNVRTRLGYPFRFVELAQEINAAMPAYVARRVQDALNEDGRALRGARVLLLGVTYKADIADQRESPAVPVARRLLEQGAELAFHDPLIGRWDELADELGPAATAVPDLDAAVAGADVVVLLQRHRGYDVDALAARSRRFLDTRGTVTPSAHAERL</sequence>
<protein>
    <submittedName>
        <fullName evidence="5">UDP-N-acetyl-D-glucosamine dehydrogenase</fullName>
    </submittedName>
</protein>
<name>A0ABQ2HRZ8_9MICO</name>
<dbReference type="InterPro" id="IPR001732">
    <property type="entry name" value="UDP-Glc/GDP-Man_DH_N"/>
</dbReference>
<dbReference type="InterPro" id="IPR014026">
    <property type="entry name" value="UDP-Glc/GDP-Man_DH_dimer"/>
</dbReference>
<dbReference type="EMBL" id="BMNZ01000002">
    <property type="protein sequence ID" value="GGM89932.1"/>
    <property type="molecule type" value="Genomic_DNA"/>
</dbReference>
<reference evidence="6" key="1">
    <citation type="journal article" date="2019" name="Int. J. Syst. Evol. Microbiol.">
        <title>The Global Catalogue of Microorganisms (GCM) 10K type strain sequencing project: providing services to taxonomists for standard genome sequencing and annotation.</title>
        <authorList>
            <consortium name="The Broad Institute Genomics Platform"/>
            <consortium name="The Broad Institute Genome Sequencing Center for Infectious Disease"/>
            <person name="Wu L."/>
            <person name="Ma J."/>
        </authorList>
    </citation>
    <scope>NUCLEOTIDE SEQUENCE [LARGE SCALE GENOMIC DNA]</scope>
    <source>
        <strain evidence="6">JCM 1365</strain>
    </source>
</reference>